<organism evidence="1 2">
    <name type="scientific">Ancylomarina euxinus</name>
    <dbReference type="NCBI Taxonomy" id="2283627"/>
    <lineage>
        <taxon>Bacteria</taxon>
        <taxon>Pseudomonadati</taxon>
        <taxon>Bacteroidota</taxon>
        <taxon>Bacteroidia</taxon>
        <taxon>Marinilabiliales</taxon>
        <taxon>Marinifilaceae</taxon>
        <taxon>Ancylomarina</taxon>
    </lineage>
</organism>
<proteinExistence type="predicted"/>
<accession>A0A425XWU9</accession>
<reference evidence="1 2" key="1">
    <citation type="submission" date="2018-07" db="EMBL/GenBank/DDBJ databases">
        <title>Draft genome sequence of Ancylomarina sp. M1P.</title>
        <authorList>
            <person name="Yadav S."/>
            <person name="Villanueva L."/>
            <person name="Damste J.S.S."/>
        </authorList>
    </citation>
    <scope>NUCLEOTIDE SEQUENCE [LARGE SCALE GENOMIC DNA]</scope>
    <source>
        <strain evidence="1 2">M1P</strain>
    </source>
</reference>
<evidence type="ECO:0000313" key="1">
    <source>
        <dbReference type="EMBL" id="RRG19122.1"/>
    </source>
</evidence>
<evidence type="ECO:0000313" key="2">
    <source>
        <dbReference type="Proteomes" id="UP000285794"/>
    </source>
</evidence>
<dbReference type="Proteomes" id="UP000285794">
    <property type="component" value="Unassembled WGS sequence"/>
</dbReference>
<protein>
    <submittedName>
        <fullName evidence="1">Uncharacterized protein</fullName>
    </submittedName>
</protein>
<gene>
    <name evidence="1" type="ORF">DWB61_16855</name>
</gene>
<dbReference type="AlphaFoldDB" id="A0A425XWU9"/>
<dbReference type="EMBL" id="QQWG01000026">
    <property type="protein sequence ID" value="RRG19122.1"/>
    <property type="molecule type" value="Genomic_DNA"/>
</dbReference>
<name>A0A425XWU9_9BACT</name>
<sequence length="60" mass="7250">MNLSIRFLIKQKKIYRKDSYQGKGLFFILLGETNIEWDLKKEHFCLKFLLVPQISKLYIV</sequence>
<comment type="caution">
    <text evidence="1">The sequence shown here is derived from an EMBL/GenBank/DDBJ whole genome shotgun (WGS) entry which is preliminary data.</text>
</comment>
<keyword evidence="2" id="KW-1185">Reference proteome</keyword>